<dbReference type="Pfam" id="PF13360">
    <property type="entry name" value="PQQ_2"/>
    <property type="match status" value="1"/>
</dbReference>
<keyword evidence="3" id="KW-1003">Cell membrane</keyword>
<evidence type="ECO:0000256" key="7">
    <source>
        <dbReference type="RuleBase" id="RU363032"/>
    </source>
</evidence>
<keyword evidence="5 7" id="KW-1133">Transmembrane helix</keyword>
<dbReference type="GO" id="GO:0005886">
    <property type="term" value="C:plasma membrane"/>
    <property type="evidence" value="ECO:0007669"/>
    <property type="project" value="UniProtKB-SubCell"/>
</dbReference>
<protein>
    <submittedName>
        <fullName evidence="10">ABC transporter permease subunit</fullName>
    </submittedName>
</protein>
<keyword evidence="11" id="KW-1185">Reference proteome</keyword>
<dbReference type="CDD" id="cd06261">
    <property type="entry name" value="TM_PBP2"/>
    <property type="match status" value="1"/>
</dbReference>
<evidence type="ECO:0000256" key="8">
    <source>
        <dbReference type="SAM" id="SignalP"/>
    </source>
</evidence>
<evidence type="ECO:0000313" key="10">
    <source>
        <dbReference type="EMBL" id="QJD84541.1"/>
    </source>
</evidence>
<evidence type="ECO:0000256" key="2">
    <source>
        <dbReference type="ARBA" id="ARBA00022448"/>
    </source>
</evidence>
<keyword evidence="2 7" id="KW-0813">Transport</keyword>
<dbReference type="SUPFAM" id="SSF161098">
    <property type="entry name" value="MetI-like"/>
    <property type="match status" value="1"/>
</dbReference>
<dbReference type="EMBL" id="CP051680">
    <property type="protein sequence ID" value="QJD84541.1"/>
    <property type="molecule type" value="Genomic_DNA"/>
</dbReference>
<name>A0A7Z2VK84_9BACL</name>
<dbReference type="PANTHER" id="PTHR43227:SF11">
    <property type="entry name" value="BLL4140 PROTEIN"/>
    <property type="match status" value="1"/>
</dbReference>
<feature type="domain" description="ABC transmembrane type-1" evidence="9">
    <location>
        <begin position="413"/>
        <end position="629"/>
    </location>
</feature>
<evidence type="ECO:0000256" key="5">
    <source>
        <dbReference type="ARBA" id="ARBA00022989"/>
    </source>
</evidence>
<dbReference type="InterPro" id="IPR050809">
    <property type="entry name" value="UgpAE/MalFG_permease"/>
</dbReference>
<evidence type="ECO:0000256" key="6">
    <source>
        <dbReference type="ARBA" id="ARBA00023136"/>
    </source>
</evidence>
<sequence>MKKRIYTFAVILIWVWLTPSLVHAQDQWALEDAASISSMSVSRDGSRIAVGSLAASAFLFDTEGNEQLRVDAKNSVTGVKLLDSGTLLVSSDDRHLYAFDREGKLLWDRGMKRSVKDVSASDDGKVVAVAIQRSVDVLYIDASTGEDIRTVPIGVTTQEVEVSPNGAWVVAAATDQYAHILNAEGARTGKIGAGGKIAAVAISDDGDVAIGTSGSKIELYDKEGKRIRVLSVKDDVMDVALSVDGELIAAADFSGNFYVFNREGKQLWETRGESAGRVVEFSKDSLTLYGGTDKGYVHQYDVASAVKGAEKQALVNKLIVIALCVLVVAAIAAILFAMKRKKKLGVFVKVWRSKYIYLCLLPAFGLLIVFLYVPAMSGLYHSLYDWNPGGRSVFIGLDNFNRIFHDPYVTKGIGNLGILIVTGLIKAILPPLIVAELIYHLKSKKMQYGFRTAFVASMVIPVVAMLLIWQNLYDPNVGLVNNLLELLGLGSWTHGWLGDPKTALWAIIFIGFPFVGILQLLVLYSGLLSIPNELIEAAKMDGAKLSRIIRSIHLPLLSGQFKFLIILSLIGIIQDFNAILIITGGGPMDSTYVPALQMYYAATKFDDLGYASALGVMMFLVILAITIVNMKVLKTNED</sequence>
<comment type="similarity">
    <text evidence="7">Belongs to the binding-protein-dependent transport system permease family.</text>
</comment>
<comment type="subcellular location">
    <subcellularLocation>
        <location evidence="1 7">Cell membrane</location>
        <topology evidence="1 7">Multi-pass membrane protein</topology>
    </subcellularLocation>
</comment>
<dbReference type="InterPro" id="IPR002372">
    <property type="entry name" value="PQQ_rpt_dom"/>
</dbReference>
<dbReference type="PANTHER" id="PTHR43227">
    <property type="entry name" value="BLL4140 PROTEIN"/>
    <property type="match status" value="1"/>
</dbReference>
<feature type="chain" id="PRO_5030603689" evidence="8">
    <location>
        <begin position="25"/>
        <end position="638"/>
    </location>
</feature>
<dbReference type="InterPro" id="IPR035906">
    <property type="entry name" value="MetI-like_sf"/>
</dbReference>
<evidence type="ECO:0000256" key="1">
    <source>
        <dbReference type="ARBA" id="ARBA00004651"/>
    </source>
</evidence>
<dbReference type="InterPro" id="IPR001680">
    <property type="entry name" value="WD40_rpt"/>
</dbReference>
<gene>
    <name evidence="10" type="ORF">HH215_16060</name>
</gene>
<dbReference type="Gene3D" id="2.40.128.630">
    <property type="match status" value="1"/>
</dbReference>
<dbReference type="SMART" id="SM00564">
    <property type="entry name" value="PQQ"/>
    <property type="match status" value="2"/>
</dbReference>
<dbReference type="Pfam" id="PF00528">
    <property type="entry name" value="BPD_transp_1"/>
    <property type="match status" value="1"/>
</dbReference>
<feature type="transmembrane region" description="Helical" evidence="7">
    <location>
        <begin position="563"/>
        <end position="588"/>
    </location>
</feature>
<evidence type="ECO:0000259" key="9">
    <source>
        <dbReference type="PROSITE" id="PS50928"/>
    </source>
</evidence>
<organism evidence="10 11">
    <name type="scientific">Cohnella herbarum</name>
    <dbReference type="NCBI Taxonomy" id="2728023"/>
    <lineage>
        <taxon>Bacteria</taxon>
        <taxon>Bacillati</taxon>
        <taxon>Bacillota</taxon>
        <taxon>Bacilli</taxon>
        <taxon>Bacillales</taxon>
        <taxon>Paenibacillaceae</taxon>
        <taxon>Cohnella</taxon>
    </lineage>
</organism>
<dbReference type="SMART" id="SM00320">
    <property type="entry name" value="WD40"/>
    <property type="match status" value="5"/>
</dbReference>
<proteinExistence type="inferred from homology"/>
<dbReference type="InterPro" id="IPR015943">
    <property type="entry name" value="WD40/YVTN_repeat-like_dom_sf"/>
</dbReference>
<feature type="transmembrane region" description="Helical" evidence="7">
    <location>
        <begin position="416"/>
        <end position="438"/>
    </location>
</feature>
<keyword evidence="8" id="KW-0732">Signal</keyword>
<reference evidence="10 11" key="1">
    <citation type="submission" date="2020-04" db="EMBL/GenBank/DDBJ databases">
        <title>Genome sequencing of novel species.</title>
        <authorList>
            <person name="Heo J."/>
            <person name="Kim S.-J."/>
            <person name="Kim J.-S."/>
            <person name="Hong S.-B."/>
            <person name="Kwon S.-W."/>
        </authorList>
    </citation>
    <scope>NUCLEOTIDE SEQUENCE [LARGE SCALE GENOMIC DNA]</scope>
    <source>
        <strain evidence="10 11">MFER-1</strain>
    </source>
</reference>
<dbReference type="Gene3D" id="1.10.3720.10">
    <property type="entry name" value="MetI-like"/>
    <property type="match status" value="1"/>
</dbReference>
<dbReference type="RefSeq" id="WP_169280822.1">
    <property type="nucleotide sequence ID" value="NZ_CP051680.1"/>
</dbReference>
<feature type="transmembrane region" description="Helical" evidence="7">
    <location>
        <begin position="450"/>
        <end position="469"/>
    </location>
</feature>
<dbReference type="PROSITE" id="PS50928">
    <property type="entry name" value="ABC_TM1"/>
    <property type="match status" value="1"/>
</dbReference>
<dbReference type="InterPro" id="IPR000515">
    <property type="entry name" value="MetI-like"/>
</dbReference>
<keyword evidence="6 7" id="KW-0472">Membrane</keyword>
<evidence type="ECO:0000256" key="3">
    <source>
        <dbReference type="ARBA" id="ARBA00022475"/>
    </source>
</evidence>
<evidence type="ECO:0000256" key="4">
    <source>
        <dbReference type="ARBA" id="ARBA00022692"/>
    </source>
</evidence>
<dbReference type="InterPro" id="IPR011047">
    <property type="entry name" value="Quinoprotein_ADH-like_sf"/>
</dbReference>
<dbReference type="GO" id="GO:0055085">
    <property type="term" value="P:transmembrane transport"/>
    <property type="evidence" value="ECO:0007669"/>
    <property type="project" value="InterPro"/>
</dbReference>
<dbReference type="KEGG" id="cheb:HH215_16060"/>
<accession>A0A7Z2VK84</accession>
<feature type="transmembrane region" description="Helical" evidence="7">
    <location>
        <begin position="314"/>
        <end position="335"/>
    </location>
</feature>
<feature type="signal peptide" evidence="8">
    <location>
        <begin position="1"/>
        <end position="24"/>
    </location>
</feature>
<evidence type="ECO:0000313" key="11">
    <source>
        <dbReference type="Proteomes" id="UP000502248"/>
    </source>
</evidence>
<feature type="transmembrane region" description="Helical" evidence="7">
    <location>
        <begin position="355"/>
        <end position="375"/>
    </location>
</feature>
<feature type="transmembrane region" description="Helical" evidence="7">
    <location>
        <begin position="503"/>
        <end position="524"/>
    </location>
</feature>
<keyword evidence="4 7" id="KW-0812">Transmembrane</keyword>
<dbReference type="AlphaFoldDB" id="A0A7Z2VK84"/>
<dbReference type="InterPro" id="IPR018391">
    <property type="entry name" value="PQQ_b-propeller_rpt"/>
</dbReference>
<dbReference type="SUPFAM" id="SSF50998">
    <property type="entry name" value="Quinoprotein alcohol dehydrogenase-like"/>
    <property type="match status" value="1"/>
</dbReference>
<dbReference type="Gene3D" id="2.130.10.10">
    <property type="entry name" value="YVTN repeat-like/Quinoprotein amine dehydrogenase"/>
    <property type="match status" value="1"/>
</dbReference>
<feature type="transmembrane region" description="Helical" evidence="7">
    <location>
        <begin position="608"/>
        <end position="628"/>
    </location>
</feature>
<dbReference type="Proteomes" id="UP000502248">
    <property type="component" value="Chromosome"/>
</dbReference>